<reference evidence="3" key="1">
    <citation type="submission" date="2021-02" db="EMBL/GenBank/DDBJ databases">
        <authorList>
            <person name="Dougan E. K."/>
            <person name="Rhodes N."/>
            <person name="Thang M."/>
            <person name="Chan C."/>
        </authorList>
    </citation>
    <scope>NUCLEOTIDE SEQUENCE</scope>
</reference>
<feature type="chain" id="PRO_5032806621" description="AAA+ ATPase domain-containing protein" evidence="2">
    <location>
        <begin position="34"/>
        <end position="618"/>
    </location>
</feature>
<accession>A0A812GNB0</accession>
<feature type="region of interest" description="Disordered" evidence="1">
    <location>
        <begin position="63"/>
        <end position="126"/>
    </location>
</feature>
<sequence length="618" mass="68639">MSRPPATSRKVGRVVVLLALVLVCLRAAQTARALLGAGAVQFPRSVPPGIWAQSLLVARRAKAGRGEAQDSEDVKGPLQPREDEDKAPSKKDDVGEATTEAKASFDQVSRNKPADEASFAEDTEDVEGATAKAEWLQKTADQIRNFSKEEVSCWVRAALEEDGDSDDTPKIVDTLRRESVRGKALFGLTYERLVGMPYNIAAGPAQNLADRINAMLAPTAATGFQVQGARRQLPYIAPKYTMNETVCHNKKLLVCDFEDSEEFAIVSNALMQQLTAWVEECNSSRGICAINGMVKTGKSTVLTRLLPQIILTTFPDAEICFLDFAAFLDVGSEPGEMKEGLLKEVCSWATSSGLDVGHADQLTLNQLMDILDRSGRTCFFLIDEVQRYFEVRHGTLPLWDTLKGFVGVNKQRPNLHFAITGSAMVLAWHNFLKMTPNGFTFVGECRKIFLPWQHPKHELAYAKSKFLATAANESERDELTALLAEIASVPLMAYTATMWKYAQSIKDTQQQVNLKLRSEFVTEMTPLLGDPTWSKPERLQYIRDLALGGATSDPADFFNEIVYGCFFKPYIQELDGKFSFADNPWTVCMAQCIDENGTLVNQSNFPVLQWYQNAQRLQ</sequence>
<name>A0A812GNB0_9DINO</name>
<evidence type="ECO:0000256" key="1">
    <source>
        <dbReference type="SAM" id="MobiDB-lite"/>
    </source>
</evidence>
<dbReference type="AlphaFoldDB" id="A0A812GNB0"/>
<feature type="signal peptide" evidence="2">
    <location>
        <begin position="1"/>
        <end position="33"/>
    </location>
</feature>
<organism evidence="3 4">
    <name type="scientific">Symbiodinium natans</name>
    <dbReference type="NCBI Taxonomy" id="878477"/>
    <lineage>
        <taxon>Eukaryota</taxon>
        <taxon>Sar</taxon>
        <taxon>Alveolata</taxon>
        <taxon>Dinophyceae</taxon>
        <taxon>Suessiales</taxon>
        <taxon>Symbiodiniaceae</taxon>
        <taxon>Symbiodinium</taxon>
    </lineage>
</organism>
<evidence type="ECO:0000313" key="3">
    <source>
        <dbReference type="EMBL" id="CAE6935204.1"/>
    </source>
</evidence>
<dbReference type="Proteomes" id="UP000604046">
    <property type="component" value="Unassembled WGS sequence"/>
</dbReference>
<protein>
    <recommendedName>
        <fullName evidence="5">AAA+ ATPase domain-containing protein</fullName>
    </recommendedName>
</protein>
<comment type="caution">
    <text evidence="3">The sequence shown here is derived from an EMBL/GenBank/DDBJ whole genome shotgun (WGS) entry which is preliminary data.</text>
</comment>
<dbReference type="OrthoDB" id="436962at2759"/>
<evidence type="ECO:0008006" key="5">
    <source>
        <dbReference type="Google" id="ProtNLM"/>
    </source>
</evidence>
<dbReference type="Gene3D" id="1.10.150.50">
    <property type="entry name" value="Transcription Factor, Ets-1"/>
    <property type="match status" value="1"/>
</dbReference>
<dbReference type="EMBL" id="CAJNDS010000050">
    <property type="protein sequence ID" value="CAE6935204.1"/>
    <property type="molecule type" value="Genomic_DNA"/>
</dbReference>
<keyword evidence="2" id="KW-0732">Signal</keyword>
<proteinExistence type="predicted"/>
<dbReference type="SUPFAM" id="SSF52540">
    <property type="entry name" value="P-loop containing nucleoside triphosphate hydrolases"/>
    <property type="match status" value="1"/>
</dbReference>
<dbReference type="InterPro" id="IPR027417">
    <property type="entry name" value="P-loop_NTPase"/>
</dbReference>
<keyword evidence="4" id="KW-1185">Reference proteome</keyword>
<feature type="compositionally biased region" description="Basic and acidic residues" evidence="1">
    <location>
        <begin position="64"/>
        <end position="94"/>
    </location>
</feature>
<gene>
    <name evidence="3" type="ORF">SNAT2548_LOCUS1002</name>
</gene>
<evidence type="ECO:0000313" key="4">
    <source>
        <dbReference type="Proteomes" id="UP000604046"/>
    </source>
</evidence>
<evidence type="ECO:0000256" key="2">
    <source>
        <dbReference type="SAM" id="SignalP"/>
    </source>
</evidence>
<dbReference type="InterPro" id="IPR013761">
    <property type="entry name" value="SAM/pointed_sf"/>
</dbReference>